<evidence type="ECO:0000313" key="2">
    <source>
        <dbReference type="EMBL" id="GIG44592.1"/>
    </source>
</evidence>
<organism evidence="2 3">
    <name type="scientific">Dactylosporangium siamense</name>
    <dbReference type="NCBI Taxonomy" id="685454"/>
    <lineage>
        <taxon>Bacteria</taxon>
        <taxon>Bacillati</taxon>
        <taxon>Actinomycetota</taxon>
        <taxon>Actinomycetes</taxon>
        <taxon>Micromonosporales</taxon>
        <taxon>Micromonosporaceae</taxon>
        <taxon>Dactylosporangium</taxon>
    </lineage>
</organism>
<gene>
    <name evidence="2" type="ORF">Dsi01nite_026330</name>
</gene>
<keyword evidence="1" id="KW-0472">Membrane</keyword>
<proteinExistence type="predicted"/>
<name>A0A919U7H4_9ACTN</name>
<dbReference type="AlphaFoldDB" id="A0A919U7H4"/>
<sequence length="248" mass="27502">MRGLPSQYRPKPYRKDAFVHVHWCCAALMTAASALITVVEPAFWSVFGLVFFGLSLALAEATRRQRLDDKVRNRLDPFLGRLRRGDVDGYGWLLRVLATMDGRTPRARRRSRVALAAITADERLLDGLLVHCRRHQLSVAVFAERLGRRGTAGLTPVLASLHPDGHARQAAVTAIGPRLHPAHLPFLVERAVDWVPEVRAAAHQVLRTGLGRRPDLELPAGRAYARVARRKHAPALSQLIDGAGLKVR</sequence>
<reference evidence="2" key="1">
    <citation type="submission" date="2021-01" db="EMBL/GenBank/DDBJ databases">
        <title>Whole genome shotgun sequence of Dactylosporangium siamense NBRC 106093.</title>
        <authorList>
            <person name="Komaki H."/>
            <person name="Tamura T."/>
        </authorList>
    </citation>
    <scope>NUCLEOTIDE SEQUENCE</scope>
    <source>
        <strain evidence="2">NBRC 106093</strain>
    </source>
</reference>
<dbReference type="Proteomes" id="UP000660611">
    <property type="component" value="Unassembled WGS sequence"/>
</dbReference>
<keyword evidence="1" id="KW-0812">Transmembrane</keyword>
<evidence type="ECO:0000256" key="1">
    <source>
        <dbReference type="SAM" id="Phobius"/>
    </source>
</evidence>
<protein>
    <recommendedName>
        <fullName evidence="4">HEAT repeat domain-containing protein</fullName>
    </recommendedName>
</protein>
<evidence type="ECO:0000313" key="3">
    <source>
        <dbReference type="Proteomes" id="UP000660611"/>
    </source>
</evidence>
<feature type="transmembrane region" description="Helical" evidence="1">
    <location>
        <begin position="17"/>
        <end position="36"/>
    </location>
</feature>
<dbReference type="EMBL" id="BONQ01000039">
    <property type="protein sequence ID" value="GIG44592.1"/>
    <property type="molecule type" value="Genomic_DNA"/>
</dbReference>
<keyword evidence="1" id="KW-1133">Transmembrane helix</keyword>
<keyword evidence="3" id="KW-1185">Reference proteome</keyword>
<feature type="transmembrane region" description="Helical" evidence="1">
    <location>
        <begin position="42"/>
        <end position="62"/>
    </location>
</feature>
<dbReference type="RefSeq" id="WP_203846421.1">
    <property type="nucleotide sequence ID" value="NZ_BAAAVW010000007.1"/>
</dbReference>
<accession>A0A919U7H4</accession>
<evidence type="ECO:0008006" key="4">
    <source>
        <dbReference type="Google" id="ProtNLM"/>
    </source>
</evidence>
<comment type="caution">
    <text evidence="2">The sequence shown here is derived from an EMBL/GenBank/DDBJ whole genome shotgun (WGS) entry which is preliminary data.</text>
</comment>